<dbReference type="EC" id="5.1.3.3" evidence="5"/>
<dbReference type="OrthoDB" id="9779408at2"/>
<gene>
    <name evidence="9" type="ORF">DFR27_2168</name>
</gene>
<accession>A0A3M0A5P5</accession>
<evidence type="ECO:0000256" key="8">
    <source>
        <dbReference type="PIRSR" id="PIRSR005096-3"/>
    </source>
</evidence>
<evidence type="ECO:0000313" key="10">
    <source>
        <dbReference type="Proteomes" id="UP000267187"/>
    </source>
</evidence>
<dbReference type="GO" id="GO:0030246">
    <property type="term" value="F:carbohydrate binding"/>
    <property type="evidence" value="ECO:0007669"/>
    <property type="project" value="InterPro"/>
</dbReference>
<organism evidence="9 10">
    <name type="scientific">Umboniibacter marinipuniceus</name>
    <dbReference type="NCBI Taxonomy" id="569599"/>
    <lineage>
        <taxon>Bacteria</taxon>
        <taxon>Pseudomonadati</taxon>
        <taxon>Pseudomonadota</taxon>
        <taxon>Gammaproteobacteria</taxon>
        <taxon>Cellvibrionales</taxon>
        <taxon>Cellvibrionaceae</taxon>
        <taxon>Umboniibacter</taxon>
    </lineage>
</organism>
<dbReference type="InterPro" id="IPR008183">
    <property type="entry name" value="Aldose_1/G6P_1-epimerase"/>
</dbReference>
<dbReference type="InterPro" id="IPR015443">
    <property type="entry name" value="Aldose_1-epimerase"/>
</dbReference>
<evidence type="ECO:0000256" key="4">
    <source>
        <dbReference type="ARBA" id="ARBA00023277"/>
    </source>
</evidence>
<dbReference type="RefSeq" id="WP_121877467.1">
    <property type="nucleotide sequence ID" value="NZ_REFJ01000005.1"/>
</dbReference>
<dbReference type="SUPFAM" id="SSF74650">
    <property type="entry name" value="Galactose mutarotase-like"/>
    <property type="match status" value="1"/>
</dbReference>
<feature type="binding site" evidence="8">
    <location>
        <begin position="88"/>
        <end position="89"/>
    </location>
    <ligand>
        <name>beta-D-galactose</name>
        <dbReference type="ChEBI" id="CHEBI:27667"/>
    </ligand>
</feature>
<dbReference type="NCBIfam" id="NF008277">
    <property type="entry name" value="PRK11055.1"/>
    <property type="match status" value="1"/>
</dbReference>
<comment type="caution">
    <text evidence="9">The sequence shown here is derived from an EMBL/GenBank/DDBJ whole genome shotgun (WGS) entry which is preliminary data.</text>
</comment>
<dbReference type="PIRSF" id="PIRSF005096">
    <property type="entry name" value="GALM"/>
    <property type="match status" value="1"/>
</dbReference>
<evidence type="ECO:0000256" key="6">
    <source>
        <dbReference type="PIRSR" id="PIRSR005096-1"/>
    </source>
</evidence>
<name>A0A3M0A5P5_9GAMM</name>
<comment type="similarity">
    <text evidence="2 5">Belongs to the aldose epimerase family.</text>
</comment>
<dbReference type="AlphaFoldDB" id="A0A3M0A5P5"/>
<evidence type="ECO:0000256" key="1">
    <source>
        <dbReference type="ARBA" id="ARBA00005028"/>
    </source>
</evidence>
<protein>
    <recommendedName>
        <fullName evidence="5">Aldose 1-epimerase</fullName>
        <ecNumber evidence="5">5.1.3.3</ecNumber>
    </recommendedName>
</protein>
<dbReference type="GO" id="GO:0005737">
    <property type="term" value="C:cytoplasm"/>
    <property type="evidence" value="ECO:0007669"/>
    <property type="project" value="TreeGrafter"/>
</dbReference>
<dbReference type="Gene3D" id="2.70.98.10">
    <property type="match status" value="1"/>
</dbReference>
<dbReference type="GO" id="GO:0006006">
    <property type="term" value="P:glucose metabolic process"/>
    <property type="evidence" value="ECO:0007669"/>
    <property type="project" value="TreeGrafter"/>
</dbReference>
<dbReference type="InterPro" id="IPR014718">
    <property type="entry name" value="GH-type_carb-bd"/>
</dbReference>
<feature type="binding site" evidence="8">
    <location>
        <begin position="185"/>
        <end position="187"/>
    </location>
    <ligand>
        <name>beta-D-galactose</name>
        <dbReference type="ChEBI" id="CHEBI:27667"/>
    </ligand>
</feature>
<reference evidence="9 10" key="1">
    <citation type="submission" date="2018-10" db="EMBL/GenBank/DDBJ databases">
        <title>Genomic Encyclopedia of Type Strains, Phase IV (KMG-IV): sequencing the most valuable type-strain genomes for metagenomic binning, comparative biology and taxonomic classification.</title>
        <authorList>
            <person name="Goeker M."/>
        </authorList>
    </citation>
    <scope>NUCLEOTIDE SEQUENCE [LARGE SCALE GENOMIC DNA]</scope>
    <source>
        <strain evidence="9 10">DSM 25080</strain>
    </source>
</reference>
<dbReference type="InterPro" id="IPR047215">
    <property type="entry name" value="Galactose_mutarotase-like"/>
</dbReference>
<evidence type="ECO:0000256" key="2">
    <source>
        <dbReference type="ARBA" id="ARBA00006206"/>
    </source>
</evidence>
<keyword evidence="3 5" id="KW-0413">Isomerase</keyword>
<feature type="binding site" evidence="7">
    <location>
        <position position="255"/>
    </location>
    <ligand>
        <name>beta-D-galactose</name>
        <dbReference type="ChEBI" id="CHEBI:27667"/>
    </ligand>
</feature>
<proteinExistence type="inferred from homology"/>
<feature type="active site" description="Proton donor" evidence="6">
    <location>
        <position position="185"/>
    </location>
</feature>
<evidence type="ECO:0000256" key="7">
    <source>
        <dbReference type="PIRSR" id="PIRSR005096-2"/>
    </source>
</evidence>
<keyword evidence="10" id="KW-1185">Reference proteome</keyword>
<dbReference type="Pfam" id="PF01263">
    <property type="entry name" value="Aldose_epim"/>
    <property type="match status" value="1"/>
</dbReference>
<comment type="catalytic activity">
    <reaction evidence="5">
        <text>alpha-D-glucose = beta-D-glucose</text>
        <dbReference type="Rhea" id="RHEA:10264"/>
        <dbReference type="ChEBI" id="CHEBI:15903"/>
        <dbReference type="ChEBI" id="CHEBI:17925"/>
        <dbReference type="EC" id="5.1.3.3"/>
    </reaction>
</comment>
<feature type="active site" description="Proton acceptor" evidence="6">
    <location>
        <position position="320"/>
    </location>
</feature>
<evidence type="ECO:0000313" key="9">
    <source>
        <dbReference type="EMBL" id="RMA78829.1"/>
    </source>
</evidence>
<dbReference type="GO" id="GO:0004034">
    <property type="term" value="F:aldose 1-epimerase activity"/>
    <property type="evidence" value="ECO:0007669"/>
    <property type="project" value="UniProtKB-EC"/>
</dbReference>
<dbReference type="UniPathway" id="UPA00242"/>
<sequence length="355" mass="39095">MTEAIGNRSEASITPTGLMIGDQSIDRIELSNGVGSKLTLLSYGASIARLQIALSSGELRDTVLFCNSIRQHLSQQIYLGSTIGRYANRIHNGQFKLGDSTYQLSKNENNNTLHGGSLGFDKRVWQIKSVDRSSATLRLQSNDGDQGFPGRIIVYARFSLSEDNVVSIDYRATANAETPLNITAHPYFNLARQHPTISTHQLEIFADRYLPVDPDGIPAEQAMSVIGNGFDFREPRCIGDVLLQDSHQEITAGYDHSFIIQEDMSANSVPMARLSSPRGDLTLTLRSNMPAVQCYAGGGLAGTQLGNNQALENYAAVALEPQFAPDSPNRPDWPNCIFGPQRSYHHQIQYQFNET</sequence>
<evidence type="ECO:0000256" key="3">
    <source>
        <dbReference type="ARBA" id="ARBA00023235"/>
    </source>
</evidence>
<evidence type="ECO:0000256" key="5">
    <source>
        <dbReference type="PIRNR" id="PIRNR005096"/>
    </source>
</evidence>
<dbReference type="GO" id="GO:0033499">
    <property type="term" value="P:galactose catabolic process via UDP-galactose, Leloir pathway"/>
    <property type="evidence" value="ECO:0007669"/>
    <property type="project" value="TreeGrafter"/>
</dbReference>
<dbReference type="PANTHER" id="PTHR10091:SF0">
    <property type="entry name" value="GALACTOSE MUTAROTASE"/>
    <property type="match status" value="1"/>
</dbReference>
<dbReference type="InterPro" id="IPR011013">
    <property type="entry name" value="Gal_mutarotase_sf_dom"/>
</dbReference>
<dbReference type="EMBL" id="REFJ01000005">
    <property type="protein sequence ID" value="RMA78829.1"/>
    <property type="molecule type" value="Genomic_DNA"/>
</dbReference>
<dbReference type="CDD" id="cd09019">
    <property type="entry name" value="galactose_mutarotase_like"/>
    <property type="match status" value="1"/>
</dbReference>
<dbReference type="Proteomes" id="UP000267187">
    <property type="component" value="Unassembled WGS sequence"/>
</dbReference>
<dbReference type="PANTHER" id="PTHR10091">
    <property type="entry name" value="ALDOSE-1-EPIMERASE"/>
    <property type="match status" value="1"/>
</dbReference>
<keyword evidence="4 5" id="KW-0119">Carbohydrate metabolism</keyword>
<comment type="pathway">
    <text evidence="1 5">Carbohydrate metabolism; hexose metabolism.</text>
</comment>